<accession>A0A3D9L7H5</accession>
<comment type="caution">
    <text evidence="2">The sequence shown here is derived from an EMBL/GenBank/DDBJ whole genome shotgun (WGS) entry which is preliminary data.</text>
</comment>
<organism evidence="2 3">
    <name type="scientific">Marinoscillum furvescens DSM 4134</name>
    <dbReference type="NCBI Taxonomy" id="1122208"/>
    <lineage>
        <taxon>Bacteria</taxon>
        <taxon>Pseudomonadati</taxon>
        <taxon>Bacteroidota</taxon>
        <taxon>Cytophagia</taxon>
        <taxon>Cytophagales</taxon>
        <taxon>Reichenbachiellaceae</taxon>
        <taxon>Marinoscillum</taxon>
    </lineage>
</organism>
<keyword evidence="3" id="KW-1185">Reference proteome</keyword>
<feature type="chain" id="PRO_5017797178" description="Outer membrane protein with glycine zipper" evidence="1">
    <location>
        <begin position="25"/>
        <end position="342"/>
    </location>
</feature>
<evidence type="ECO:0000313" key="3">
    <source>
        <dbReference type="Proteomes" id="UP000256779"/>
    </source>
</evidence>
<gene>
    <name evidence="2" type="ORF">C7460_104319</name>
</gene>
<name>A0A3D9L7H5_MARFU</name>
<dbReference type="AlphaFoldDB" id="A0A3D9L7H5"/>
<sequence length="342" mass="37448">MFNFIKRLRMKKLTILSLVTILVACNTSNVEPLETTDIELLKSNFKEVTLESLNFATTLDFVDVEEISEEESQLTLKVENVSVRMEKRLLQHQFEGSSLSEIRLFPVSPSVLQGTIENARVSESIGDLIDTVSMFGENQKIIMKHLTDQIFELEYLDEGYDIVDSFEQELNNSNDLTEEERIQLIEFTSSTRALLDFMSSDGIQAMYAQMAPEFNDSTSAQNGRVMGCDVGWRSVWAGAVVGFTVGAVKGGITGATGGTVVFPGLGTATGAVGGAVFGGALGFIGGATTSVAANLITSCFRPEMAGRHETSCRQQYDYYRNGWINSIPSSCYSVIFGNIKCC</sequence>
<evidence type="ECO:0000256" key="1">
    <source>
        <dbReference type="SAM" id="SignalP"/>
    </source>
</evidence>
<dbReference type="Proteomes" id="UP000256779">
    <property type="component" value="Unassembled WGS sequence"/>
</dbReference>
<keyword evidence="1" id="KW-0732">Signal</keyword>
<evidence type="ECO:0008006" key="4">
    <source>
        <dbReference type="Google" id="ProtNLM"/>
    </source>
</evidence>
<dbReference type="EMBL" id="QREG01000004">
    <property type="protein sequence ID" value="REE01298.1"/>
    <property type="molecule type" value="Genomic_DNA"/>
</dbReference>
<dbReference type="PROSITE" id="PS51257">
    <property type="entry name" value="PROKAR_LIPOPROTEIN"/>
    <property type="match status" value="1"/>
</dbReference>
<reference evidence="2 3" key="1">
    <citation type="submission" date="2018-07" db="EMBL/GenBank/DDBJ databases">
        <title>Genomic Encyclopedia of Type Strains, Phase IV (KMG-IV): sequencing the most valuable type-strain genomes for metagenomic binning, comparative biology and taxonomic classification.</title>
        <authorList>
            <person name="Goeker M."/>
        </authorList>
    </citation>
    <scope>NUCLEOTIDE SEQUENCE [LARGE SCALE GENOMIC DNA]</scope>
    <source>
        <strain evidence="2 3">DSM 4134</strain>
    </source>
</reference>
<evidence type="ECO:0000313" key="2">
    <source>
        <dbReference type="EMBL" id="REE01298.1"/>
    </source>
</evidence>
<protein>
    <recommendedName>
        <fullName evidence="4">Outer membrane protein with glycine zipper</fullName>
    </recommendedName>
</protein>
<proteinExistence type="predicted"/>
<feature type="signal peptide" evidence="1">
    <location>
        <begin position="1"/>
        <end position="24"/>
    </location>
</feature>